<dbReference type="PANTHER" id="PTHR10434">
    <property type="entry name" value="1-ACYL-SN-GLYCEROL-3-PHOSPHATE ACYLTRANSFERASE"/>
    <property type="match status" value="1"/>
</dbReference>
<accession>A0A7I9XUZ9</accession>
<dbReference type="GO" id="GO:0005886">
    <property type="term" value="C:plasma membrane"/>
    <property type="evidence" value="ECO:0007669"/>
    <property type="project" value="TreeGrafter"/>
</dbReference>
<evidence type="ECO:0000256" key="3">
    <source>
        <dbReference type="SAM" id="MobiDB-lite"/>
    </source>
</evidence>
<name>A0A7I9XUZ9_9MYCO</name>
<protein>
    <recommendedName>
        <fullName evidence="4">Phospholipid/glycerol acyltransferase domain-containing protein</fullName>
    </recommendedName>
</protein>
<dbReference type="EMBL" id="BLKW01000002">
    <property type="protein sequence ID" value="GFG73678.1"/>
    <property type="molecule type" value="Genomic_DNA"/>
</dbReference>
<keyword evidence="6" id="KW-1185">Reference proteome</keyword>
<reference evidence="5 6" key="1">
    <citation type="journal article" date="2019" name="Emerg. Microbes Infect.">
        <title>Comprehensive subspecies identification of 175 nontuberculous mycobacteria species based on 7547 genomic profiles.</title>
        <authorList>
            <person name="Matsumoto Y."/>
            <person name="Kinjo T."/>
            <person name="Motooka D."/>
            <person name="Nabeya D."/>
            <person name="Jung N."/>
            <person name="Uechi K."/>
            <person name="Horii T."/>
            <person name="Iida T."/>
            <person name="Fujita J."/>
            <person name="Nakamura S."/>
        </authorList>
    </citation>
    <scope>NUCLEOTIDE SEQUENCE [LARGE SCALE GENOMIC DNA]</scope>
    <source>
        <strain evidence="5 6">JCM 17322</strain>
    </source>
</reference>
<dbReference type="CDD" id="cd07989">
    <property type="entry name" value="LPLAT_AGPAT-like"/>
    <property type="match status" value="1"/>
</dbReference>
<dbReference type="InterPro" id="IPR002123">
    <property type="entry name" value="Plipid/glycerol_acylTrfase"/>
</dbReference>
<gene>
    <name evidence="5" type="ORF">MBOT_10430</name>
</gene>
<organism evidence="5 6">
    <name type="scientific">Mycobacterium botniense</name>
    <dbReference type="NCBI Taxonomy" id="84962"/>
    <lineage>
        <taxon>Bacteria</taxon>
        <taxon>Bacillati</taxon>
        <taxon>Actinomycetota</taxon>
        <taxon>Actinomycetes</taxon>
        <taxon>Mycobacteriales</taxon>
        <taxon>Mycobacteriaceae</taxon>
        <taxon>Mycobacterium</taxon>
    </lineage>
</organism>
<dbReference type="SMART" id="SM00563">
    <property type="entry name" value="PlsC"/>
    <property type="match status" value="1"/>
</dbReference>
<evidence type="ECO:0000256" key="2">
    <source>
        <dbReference type="ARBA" id="ARBA00023315"/>
    </source>
</evidence>
<evidence type="ECO:0000313" key="5">
    <source>
        <dbReference type="EMBL" id="GFG73678.1"/>
    </source>
</evidence>
<dbReference type="GO" id="GO:0003841">
    <property type="term" value="F:1-acylglycerol-3-phosphate O-acyltransferase activity"/>
    <property type="evidence" value="ECO:0007669"/>
    <property type="project" value="TreeGrafter"/>
</dbReference>
<feature type="compositionally biased region" description="Polar residues" evidence="3">
    <location>
        <begin position="305"/>
        <end position="323"/>
    </location>
</feature>
<dbReference type="AlphaFoldDB" id="A0A7I9XUZ9"/>
<comment type="caution">
    <text evidence="5">The sequence shown here is derived from an EMBL/GenBank/DDBJ whole genome shotgun (WGS) entry which is preliminary data.</text>
</comment>
<feature type="compositionally biased region" description="Basic and acidic residues" evidence="3">
    <location>
        <begin position="242"/>
        <end position="252"/>
    </location>
</feature>
<dbReference type="Proteomes" id="UP000465361">
    <property type="component" value="Unassembled WGS sequence"/>
</dbReference>
<feature type="compositionally biased region" description="Basic and acidic residues" evidence="3">
    <location>
        <begin position="336"/>
        <end position="353"/>
    </location>
</feature>
<feature type="region of interest" description="Disordered" evidence="3">
    <location>
        <begin position="242"/>
        <end position="353"/>
    </location>
</feature>
<dbReference type="PANTHER" id="PTHR10434:SF55">
    <property type="entry name" value="POSSIBLE ACYLTRANSFERASE"/>
    <property type="match status" value="1"/>
</dbReference>
<sequence>MAEPVFRIIEILVKAAVAATGARITFLGQENIPQHGGAVVAMNHTSYLDWIPAAYAAVNRGRRLRFLIKAELQHVRSINFVIKHVKLIPVDRNAGADAYAIAVQRLREGELIGVHPEGTISRSFELREFKSGAARMAHEADVPIIPLIVWGAQRIWTKDHPKSLGRNNIPIIVNIGKPLYAAATLDQTQTALREAMTTLLHETQESYPHPAGAYWVPRRLGGGAPTPEEANALDQAEIVERAGQRAERERAPRNHQPGRLRRMQFARRIGAPRRRNTGTAPISDVGAHVTPASSGNESCDDTGAQPRSHSNGSAKAVGQQQRTGENRYGRAIFSHDGNHRPADSRGQRDHNHV</sequence>
<keyword evidence="1" id="KW-0808">Transferase</keyword>
<feature type="domain" description="Phospholipid/glycerol acyltransferase" evidence="4">
    <location>
        <begin position="38"/>
        <end position="152"/>
    </location>
</feature>
<evidence type="ECO:0000256" key="1">
    <source>
        <dbReference type="ARBA" id="ARBA00022679"/>
    </source>
</evidence>
<dbReference type="GO" id="GO:0006654">
    <property type="term" value="P:phosphatidic acid biosynthetic process"/>
    <property type="evidence" value="ECO:0007669"/>
    <property type="project" value="TreeGrafter"/>
</dbReference>
<dbReference type="SUPFAM" id="SSF69593">
    <property type="entry name" value="Glycerol-3-phosphate (1)-acyltransferase"/>
    <property type="match status" value="1"/>
</dbReference>
<keyword evidence="2" id="KW-0012">Acyltransferase</keyword>
<feature type="compositionally biased region" description="Basic residues" evidence="3">
    <location>
        <begin position="256"/>
        <end position="276"/>
    </location>
</feature>
<evidence type="ECO:0000259" key="4">
    <source>
        <dbReference type="SMART" id="SM00563"/>
    </source>
</evidence>
<proteinExistence type="predicted"/>
<dbReference type="Pfam" id="PF01553">
    <property type="entry name" value="Acyltransferase"/>
    <property type="match status" value="1"/>
</dbReference>
<evidence type="ECO:0000313" key="6">
    <source>
        <dbReference type="Proteomes" id="UP000465361"/>
    </source>
</evidence>